<protein>
    <submittedName>
        <fullName evidence="1">Uncharacterized protein</fullName>
    </submittedName>
</protein>
<organism evidence="1 2">
    <name type="scientific">Perkinsus chesapeaki</name>
    <name type="common">Clam parasite</name>
    <name type="synonym">Perkinsus andrewsi</name>
    <dbReference type="NCBI Taxonomy" id="330153"/>
    <lineage>
        <taxon>Eukaryota</taxon>
        <taxon>Sar</taxon>
        <taxon>Alveolata</taxon>
        <taxon>Perkinsozoa</taxon>
        <taxon>Perkinsea</taxon>
        <taxon>Perkinsida</taxon>
        <taxon>Perkinsidae</taxon>
        <taxon>Perkinsus</taxon>
    </lineage>
</organism>
<evidence type="ECO:0000313" key="1">
    <source>
        <dbReference type="EMBL" id="KAF4668754.1"/>
    </source>
</evidence>
<sequence length="202" mass="22712">MERLADELTDFVGVLVESKKRILQLETEMGQMKETFQHEESANTALIDRIYQLALRNVQRSRDLFVLLDEEVQRSTGSSKAYRSCEEALEHCKMCHCYSDEWLLSYTRAVRMAEQLRMSGASGGCDGAVDGLEFQISREMKRFENEAKSASIRGSIPGQPLSPHAVSSPIHVRTGGGYVSLDEMIAEKEKAYLRTRGRASSP</sequence>
<reference evidence="1 2" key="1">
    <citation type="submission" date="2020-04" db="EMBL/GenBank/DDBJ databases">
        <title>Perkinsus chesapeaki whole genome sequence.</title>
        <authorList>
            <person name="Bogema D.R."/>
        </authorList>
    </citation>
    <scope>NUCLEOTIDE SEQUENCE [LARGE SCALE GENOMIC DNA]</scope>
    <source>
        <strain evidence="1">ATCC PRA-425</strain>
    </source>
</reference>
<gene>
    <name evidence="1" type="ORF">FOL47_002874</name>
</gene>
<proteinExistence type="predicted"/>
<dbReference type="OrthoDB" id="10646380at2759"/>
<dbReference type="AlphaFoldDB" id="A0A7J6MB52"/>
<comment type="caution">
    <text evidence="1">The sequence shown here is derived from an EMBL/GenBank/DDBJ whole genome shotgun (WGS) entry which is preliminary data.</text>
</comment>
<name>A0A7J6MB52_PERCH</name>
<keyword evidence="2" id="KW-1185">Reference proteome</keyword>
<dbReference type="EMBL" id="JAAPAO010000184">
    <property type="protein sequence ID" value="KAF4668754.1"/>
    <property type="molecule type" value="Genomic_DNA"/>
</dbReference>
<dbReference type="Proteomes" id="UP000591131">
    <property type="component" value="Unassembled WGS sequence"/>
</dbReference>
<accession>A0A7J6MB52</accession>
<evidence type="ECO:0000313" key="2">
    <source>
        <dbReference type="Proteomes" id="UP000591131"/>
    </source>
</evidence>